<evidence type="ECO:0000256" key="1">
    <source>
        <dbReference type="SAM" id="SignalP"/>
    </source>
</evidence>
<dbReference type="Proteomes" id="UP000664303">
    <property type="component" value="Unassembled WGS sequence"/>
</dbReference>
<dbReference type="InterPro" id="IPR027016">
    <property type="entry name" value="UCP029811"/>
</dbReference>
<sequence length="201" mass="21241">MKAPRSIAQLVASLGMLVFAGSALAQWELDNEHSSLNFISIKNDAVAESHRFDSLVGFIGAEGAVRLAIDLGSVDTLIEIRDERMRELLFETAKFPSANVTGDVDPAILQALEPGSVVTTDIELRLSLHGQESTVSAPVVVINESTDDLRVISSRPVLLNAADFGLVGGIAALQKVAGLASIDTVVPVTFHLVFKPVAPAS</sequence>
<feature type="signal peptide" evidence="1">
    <location>
        <begin position="1"/>
        <end position="25"/>
    </location>
</feature>
<dbReference type="RefSeq" id="WP_206562168.1">
    <property type="nucleotide sequence ID" value="NZ_JAFKCZ010000018.1"/>
</dbReference>
<feature type="domain" description="Lipid/polyisoprenoid-binding YceI-like" evidence="2">
    <location>
        <begin position="26"/>
        <end position="195"/>
    </location>
</feature>
<comment type="caution">
    <text evidence="3">The sequence shown here is derived from an EMBL/GenBank/DDBJ whole genome shotgun (WGS) entry which is preliminary data.</text>
</comment>
<evidence type="ECO:0000259" key="2">
    <source>
        <dbReference type="SMART" id="SM00867"/>
    </source>
</evidence>
<dbReference type="PANTHER" id="PTHR34406:SF1">
    <property type="entry name" value="PROTEIN YCEI"/>
    <property type="match status" value="1"/>
</dbReference>
<organism evidence="3 4">
    <name type="scientific">Parahaliea mediterranea</name>
    <dbReference type="NCBI Taxonomy" id="651086"/>
    <lineage>
        <taxon>Bacteria</taxon>
        <taxon>Pseudomonadati</taxon>
        <taxon>Pseudomonadota</taxon>
        <taxon>Gammaproteobacteria</taxon>
        <taxon>Cellvibrionales</taxon>
        <taxon>Halieaceae</taxon>
        <taxon>Parahaliea</taxon>
    </lineage>
</organism>
<feature type="chain" id="PRO_5036726161" evidence="1">
    <location>
        <begin position="26"/>
        <end position="201"/>
    </location>
</feature>
<proteinExistence type="predicted"/>
<keyword evidence="1" id="KW-0732">Signal</keyword>
<dbReference type="EMBL" id="JAFKCZ010000018">
    <property type="protein sequence ID" value="MBN7798718.1"/>
    <property type="molecule type" value="Genomic_DNA"/>
</dbReference>
<name>A0A939DIP4_9GAMM</name>
<gene>
    <name evidence="3" type="ORF">JYP50_19100</name>
</gene>
<dbReference type="SUPFAM" id="SSF101874">
    <property type="entry name" value="YceI-like"/>
    <property type="match status" value="1"/>
</dbReference>
<protein>
    <submittedName>
        <fullName evidence="3">YceI family protein</fullName>
    </submittedName>
</protein>
<dbReference type="PIRSF" id="PIRSF029811">
    <property type="entry name" value="UCP029811"/>
    <property type="match status" value="1"/>
</dbReference>
<dbReference type="PANTHER" id="PTHR34406">
    <property type="entry name" value="PROTEIN YCEI"/>
    <property type="match status" value="1"/>
</dbReference>
<dbReference type="Pfam" id="PF04264">
    <property type="entry name" value="YceI"/>
    <property type="match status" value="1"/>
</dbReference>
<keyword evidence="4" id="KW-1185">Reference proteome</keyword>
<dbReference type="SMART" id="SM00867">
    <property type="entry name" value="YceI"/>
    <property type="match status" value="1"/>
</dbReference>
<dbReference type="InterPro" id="IPR007372">
    <property type="entry name" value="Lipid/polyisoprenoid-bd_YceI"/>
</dbReference>
<accession>A0A939DIP4</accession>
<dbReference type="Gene3D" id="2.40.128.110">
    <property type="entry name" value="Lipid/polyisoprenoid-binding, YceI-like"/>
    <property type="match status" value="1"/>
</dbReference>
<dbReference type="InterPro" id="IPR036761">
    <property type="entry name" value="TTHA0802/YceI-like_sf"/>
</dbReference>
<dbReference type="AlphaFoldDB" id="A0A939DIP4"/>
<reference evidence="3" key="1">
    <citation type="submission" date="2021-02" db="EMBL/GenBank/DDBJ databases">
        <title>PHA producing bacteria isolated from coastal sediment in Guangdong, Shenzhen.</title>
        <authorList>
            <person name="Zheng W."/>
            <person name="Yu S."/>
            <person name="Huang Y."/>
        </authorList>
    </citation>
    <scope>NUCLEOTIDE SEQUENCE</scope>
    <source>
        <strain evidence="3">TN14-10</strain>
    </source>
</reference>
<evidence type="ECO:0000313" key="3">
    <source>
        <dbReference type="EMBL" id="MBN7798718.1"/>
    </source>
</evidence>
<evidence type="ECO:0000313" key="4">
    <source>
        <dbReference type="Proteomes" id="UP000664303"/>
    </source>
</evidence>